<dbReference type="Proteomes" id="UP000267017">
    <property type="component" value="Unassembled WGS sequence"/>
</dbReference>
<sequence>MKKIIIFCTSTIIILLIAFYSTSHLLNSESALYKDVSSTKVEKMIQENDTFIAYFYQKSCPSCKQIKPILNDYIRQSGKDIFAVDINNDDNKNLLIQDFGIQGTPTVILYESGEEKFRFISAFSKEEFEEKMNFIFEE</sequence>
<feature type="domain" description="Thioredoxin" evidence="4">
    <location>
        <begin position="10"/>
        <end position="137"/>
    </location>
</feature>
<comment type="caution">
    <text evidence="5">The sequence shown here is derived from an EMBL/GenBank/DDBJ whole genome shotgun (WGS) entry which is preliminary data.</text>
</comment>
<accession>A0A3P3U5C4</accession>
<name>A0A3P3U5C4_9BACL</name>
<dbReference type="EMBL" id="RRCN01000001">
    <property type="protein sequence ID" value="RRJ65475.1"/>
    <property type="molecule type" value="Genomic_DNA"/>
</dbReference>
<dbReference type="GO" id="GO:0005737">
    <property type="term" value="C:cytoplasm"/>
    <property type="evidence" value="ECO:0007669"/>
    <property type="project" value="TreeGrafter"/>
</dbReference>
<dbReference type="Gene3D" id="3.40.30.10">
    <property type="entry name" value="Glutaredoxin"/>
    <property type="match status" value="1"/>
</dbReference>
<dbReference type="SUPFAM" id="SSF52833">
    <property type="entry name" value="Thioredoxin-like"/>
    <property type="match status" value="1"/>
</dbReference>
<dbReference type="CDD" id="cd02947">
    <property type="entry name" value="TRX_family"/>
    <property type="match status" value="1"/>
</dbReference>
<gene>
    <name evidence="5" type="ORF">EHV15_23055</name>
</gene>
<dbReference type="GO" id="GO:0015035">
    <property type="term" value="F:protein-disulfide reductase activity"/>
    <property type="evidence" value="ECO:0007669"/>
    <property type="project" value="TreeGrafter"/>
</dbReference>
<evidence type="ECO:0000313" key="6">
    <source>
        <dbReference type="Proteomes" id="UP000267017"/>
    </source>
</evidence>
<keyword evidence="2" id="KW-1015">Disulfide bond</keyword>
<organism evidence="5 6">
    <name type="scientific">Paenibacillus oralis</name>
    <dbReference type="NCBI Taxonomy" id="2490856"/>
    <lineage>
        <taxon>Bacteria</taxon>
        <taxon>Bacillati</taxon>
        <taxon>Bacillota</taxon>
        <taxon>Bacilli</taxon>
        <taxon>Bacillales</taxon>
        <taxon>Paenibacillaceae</taxon>
        <taxon>Paenibacillus</taxon>
    </lineage>
</organism>
<evidence type="ECO:0000256" key="1">
    <source>
        <dbReference type="ARBA" id="ARBA00008987"/>
    </source>
</evidence>
<protein>
    <submittedName>
        <fullName evidence="5">Thioredoxin</fullName>
    </submittedName>
</protein>
<dbReference type="OrthoDB" id="32134at2"/>
<dbReference type="AlphaFoldDB" id="A0A3P3U5C4"/>
<evidence type="ECO:0000313" key="5">
    <source>
        <dbReference type="EMBL" id="RRJ65475.1"/>
    </source>
</evidence>
<dbReference type="Pfam" id="PF00085">
    <property type="entry name" value="Thioredoxin"/>
    <property type="match status" value="1"/>
</dbReference>
<dbReference type="InterPro" id="IPR036249">
    <property type="entry name" value="Thioredoxin-like_sf"/>
</dbReference>
<keyword evidence="6" id="KW-1185">Reference proteome</keyword>
<dbReference type="PANTHER" id="PTHR45663">
    <property type="entry name" value="GEO12009P1"/>
    <property type="match status" value="1"/>
</dbReference>
<dbReference type="InterPro" id="IPR013766">
    <property type="entry name" value="Thioredoxin_domain"/>
</dbReference>
<keyword evidence="3" id="KW-0676">Redox-active center</keyword>
<evidence type="ECO:0000256" key="3">
    <source>
        <dbReference type="ARBA" id="ARBA00023284"/>
    </source>
</evidence>
<evidence type="ECO:0000256" key="2">
    <source>
        <dbReference type="ARBA" id="ARBA00023157"/>
    </source>
</evidence>
<evidence type="ECO:0000259" key="4">
    <source>
        <dbReference type="PROSITE" id="PS51352"/>
    </source>
</evidence>
<comment type="similarity">
    <text evidence="1">Belongs to the thioredoxin family.</text>
</comment>
<proteinExistence type="inferred from homology"/>
<dbReference type="RefSeq" id="WP_128633282.1">
    <property type="nucleotide sequence ID" value="NZ_RRCN01000001.1"/>
</dbReference>
<dbReference type="PROSITE" id="PS51352">
    <property type="entry name" value="THIOREDOXIN_2"/>
    <property type="match status" value="1"/>
</dbReference>
<reference evidence="5 6" key="1">
    <citation type="submission" date="2018-11" db="EMBL/GenBank/DDBJ databases">
        <title>Genome sequencing of Paenibacillus sp. KCOM 3021 (= ChDC PVNT-B20).</title>
        <authorList>
            <person name="Kook J.-K."/>
            <person name="Park S.-N."/>
            <person name="Lim Y.K."/>
        </authorList>
    </citation>
    <scope>NUCLEOTIDE SEQUENCE [LARGE SCALE GENOMIC DNA]</scope>
    <source>
        <strain evidence="5 6">KCOM 3021</strain>
    </source>
</reference>
<dbReference type="PANTHER" id="PTHR45663:SF11">
    <property type="entry name" value="GEO12009P1"/>
    <property type="match status" value="1"/>
</dbReference>